<dbReference type="EMBL" id="BOQN01000005">
    <property type="protein sequence ID" value="GIM88685.1"/>
    <property type="molecule type" value="Genomic_DNA"/>
</dbReference>
<dbReference type="PANTHER" id="PTHR23150:SF19">
    <property type="entry name" value="FORMYLGLYCINE-GENERATING ENZYME"/>
    <property type="match status" value="1"/>
</dbReference>
<organism evidence="2 3">
    <name type="scientific">Paractinoplanes toevensis</name>
    <dbReference type="NCBI Taxonomy" id="571911"/>
    <lineage>
        <taxon>Bacteria</taxon>
        <taxon>Bacillati</taxon>
        <taxon>Actinomycetota</taxon>
        <taxon>Actinomycetes</taxon>
        <taxon>Micromonosporales</taxon>
        <taxon>Micromonosporaceae</taxon>
        <taxon>Paractinoplanes</taxon>
    </lineage>
</organism>
<accession>A0A919W1P7</accession>
<evidence type="ECO:0000313" key="2">
    <source>
        <dbReference type="EMBL" id="GIM88685.1"/>
    </source>
</evidence>
<dbReference type="GO" id="GO:0120147">
    <property type="term" value="F:formylglycine-generating oxidase activity"/>
    <property type="evidence" value="ECO:0007669"/>
    <property type="project" value="TreeGrafter"/>
</dbReference>
<evidence type="ECO:0000259" key="1">
    <source>
        <dbReference type="Pfam" id="PF03781"/>
    </source>
</evidence>
<proteinExistence type="predicted"/>
<dbReference type="InterPro" id="IPR016187">
    <property type="entry name" value="CTDL_fold"/>
</dbReference>
<dbReference type="Pfam" id="PF03781">
    <property type="entry name" value="FGE-sulfatase"/>
    <property type="match status" value="1"/>
</dbReference>
<dbReference type="InterPro" id="IPR042095">
    <property type="entry name" value="SUMF_sf"/>
</dbReference>
<dbReference type="Gene3D" id="3.90.1580.10">
    <property type="entry name" value="paralog of FGE (formylglycine-generating enzyme)"/>
    <property type="match status" value="1"/>
</dbReference>
<comment type="caution">
    <text evidence="2">The sequence shown here is derived from an EMBL/GenBank/DDBJ whole genome shotgun (WGS) entry which is preliminary data.</text>
</comment>
<keyword evidence="3" id="KW-1185">Reference proteome</keyword>
<name>A0A919W1P7_9ACTN</name>
<dbReference type="SUPFAM" id="SSF56436">
    <property type="entry name" value="C-type lectin-like"/>
    <property type="match status" value="1"/>
</dbReference>
<dbReference type="PANTHER" id="PTHR23150">
    <property type="entry name" value="SULFATASE MODIFYING FACTOR 1, 2"/>
    <property type="match status" value="1"/>
</dbReference>
<evidence type="ECO:0000313" key="3">
    <source>
        <dbReference type="Proteomes" id="UP000677082"/>
    </source>
</evidence>
<dbReference type="AlphaFoldDB" id="A0A919W1P7"/>
<sequence>MGSDDVYAYEEDGEGPVRSVRVAPFRIAAHAVTNHEFAVFADATGYLTSAERYGSSFVFAGLLPDDFPPTQGVVAAPWWREVPGACWRHPEGDGSTLDARANHPVVHVSWLDASAYCRWSGLRLPTEAEWEYAARGALEGMRFPWGNTLRPGGEHRMNVWQGDFPARNTLADGYLGTAPVDAFPPNGFGLHNMTGNVWEWAADWFSPTWPRDGTREFPAGPAEGRHRALRGGSYLCHASYCYRYRVSARMASTPDSSAGNVGFRCALDG</sequence>
<dbReference type="Proteomes" id="UP000677082">
    <property type="component" value="Unassembled WGS sequence"/>
</dbReference>
<feature type="domain" description="Sulfatase-modifying factor enzyme-like" evidence="1">
    <location>
        <begin position="1"/>
        <end position="266"/>
    </location>
</feature>
<dbReference type="InterPro" id="IPR051043">
    <property type="entry name" value="Sulfatase_Mod_Factor_Kinase"/>
</dbReference>
<protein>
    <recommendedName>
        <fullName evidence="1">Sulfatase-modifying factor enzyme-like domain-containing protein</fullName>
    </recommendedName>
</protein>
<gene>
    <name evidence="2" type="ORF">Ato02nite_004780</name>
</gene>
<dbReference type="InterPro" id="IPR005532">
    <property type="entry name" value="SUMF_dom"/>
</dbReference>
<reference evidence="2 3" key="1">
    <citation type="submission" date="2021-03" db="EMBL/GenBank/DDBJ databases">
        <title>Whole genome shotgun sequence of Actinoplanes toevensis NBRC 105298.</title>
        <authorList>
            <person name="Komaki H."/>
            <person name="Tamura T."/>
        </authorList>
    </citation>
    <scope>NUCLEOTIDE SEQUENCE [LARGE SCALE GENOMIC DNA]</scope>
    <source>
        <strain evidence="2 3">NBRC 105298</strain>
    </source>
</reference>